<dbReference type="Gene3D" id="3.30.200.20">
    <property type="entry name" value="Phosphorylase Kinase, domain 1"/>
    <property type="match status" value="1"/>
</dbReference>
<reference evidence="4 5" key="1">
    <citation type="submission" date="2016-07" db="EMBL/GenBank/DDBJ databases">
        <title>Pervasive Adenine N6-methylation of Active Genes in Fungi.</title>
        <authorList>
            <consortium name="DOE Joint Genome Institute"/>
            <person name="Mondo S.J."/>
            <person name="Dannebaum R.O."/>
            <person name="Kuo R.C."/>
            <person name="Labutti K."/>
            <person name="Haridas S."/>
            <person name="Kuo A."/>
            <person name="Salamov A."/>
            <person name="Ahrendt S.R."/>
            <person name="Lipzen A."/>
            <person name="Sullivan W."/>
            <person name="Andreopoulos W.B."/>
            <person name="Clum A."/>
            <person name="Lindquist E."/>
            <person name="Daum C."/>
            <person name="Ramamoorthy G.K."/>
            <person name="Gryganskyi A."/>
            <person name="Culley D."/>
            <person name="Magnuson J.K."/>
            <person name="James T.Y."/>
            <person name="O'Malley M.A."/>
            <person name="Stajich J.E."/>
            <person name="Spatafora J.W."/>
            <person name="Visel A."/>
            <person name="Grigoriev I.V."/>
        </authorList>
    </citation>
    <scope>NUCLEOTIDE SEQUENCE [LARGE SCALE GENOMIC DNA]</scope>
    <source>
        <strain evidence="4 5">ATCC 12442</strain>
    </source>
</reference>
<dbReference type="STRING" id="61395.A0A1Y1W107"/>
<evidence type="ECO:0000313" key="4">
    <source>
        <dbReference type="EMBL" id="ORX67213.1"/>
    </source>
</evidence>
<evidence type="ECO:0000256" key="3">
    <source>
        <dbReference type="PIRNR" id="PIRNR006221"/>
    </source>
</evidence>
<comment type="caution">
    <text evidence="4">The sequence shown here is derived from an EMBL/GenBank/DDBJ whole genome shotgun (WGS) entry which is preliminary data.</text>
</comment>
<dbReference type="PIRSF" id="PIRSF006221">
    <property type="entry name" value="Ketosamine-3-kinase"/>
    <property type="match status" value="1"/>
</dbReference>
<sequence>MNNVLELDKLKSTLTAFLADSAESDSGPVVSLRSIGGGCINDAFEAKTTSGRSYFVKAHMAGPKMSKAQCLAMFAAEHKGLAALRATGTFKVPAPIGVGGISDGAFLVTEYVPMQPLRNQQRMGEQLAHLHLAKGPSRFGFEVDNLIGSTPQPNTWNDDWVEFLRMRLEFQFSLARFTGVVAALSNKLLARLPEYFSGITITPALIHGDLWSGNCAADEAGEPVIFDPATVWGHNEAELGIMRMFGGFGPECFNAYHAIIPKAPGFDKRVLIYELYHTVNHYNLFGSGYLGQCEQLLERILD</sequence>
<keyword evidence="3 4" id="KW-0418">Kinase</keyword>
<comment type="catalytic activity">
    <reaction evidence="2">
        <text>N(6)-D-ribulosyl-L-lysyl-[protein] + ATP = N(6)-(3-O-phospho-D-ribulosyl)-L-lysyl-[protein] + ADP + H(+)</text>
        <dbReference type="Rhea" id="RHEA:48432"/>
        <dbReference type="Rhea" id="RHEA-COMP:12103"/>
        <dbReference type="Rhea" id="RHEA-COMP:12104"/>
        <dbReference type="ChEBI" id="CHEBI:15378"/>
        <dbReference type="ChEBI" id="CHEBI:30616"/>
        <dbReference type="ChEBI" id="CHEBI:90418"/>
        <dbReference type="ChEBI" id="CHEBI:90420"/>
        <dbReference type="ChEBI" id="CHEBI:456216"/>
        <dbReference type="EC" id="2.7.1.172"/>
    </reaction>
    <physiologicalReaction direction="left-to-right" evidence="2">
        <dbReference type="Rhea" id="RHEA:48433"/>
    </physiologicalReaction>
</comment>
<name>A0A1Y1W107_9FUNG</name>
<dbReference type="SUPFAM" id="SSF56112">
    <property type="entry name" value="Protein kinase-like (PK-like)"/>
    <property type="match status" value="1"/>
</dbReference>
<organism evidence="4 5">
    <name type="scientific">Linderina pennispora</name>
    <dbReference type="NCBI Taxonomy" id="61395"/>
    <lineage>
        <taxon>Eukaryota</taxon>
        <taxon>Fungi</taxon>
        <taxon>Fungi incertae sedis</taxon>
        <taxon>Zoopagomycota</taxon>
        <taxon>Kickxellomycotina</taxon>
        <taxon>Kickxellomycetes</taxon>
        <taxon>Kickxellales</taxon>
        <taxon>Kickxellaceae</taxon>
        <taxon>Linderina</taxon>
    </lineage>
</organism>
<dbReference type="GO" id="GO:0016301">
    <property type="term" value="F:kinase activity"/>
    <property type="evidence" value="ECO:0007669"/>
    <property type="project" value="UniProtKB-UniRule"/>
</dbReference>
<dbReference type="RefSeq" id="XP_040741135.1">
    <property type="nucleotide sequence ID" value="XM_040891798.1"/>
</dbReference>
<dbReference type="GeneID" id="63808446"/>
<dbReference type="EC" id="2.7.1.172" evidence="1"/>
<evidence type="ECO:0000313" key="5">
    <source>
        <dbReference type="Proteomes" id="UP000193922"/>
    </source>
</evidence>
<dbReference type="OrthoDB" id="5772781at2759"/>
<dbReference type="Pfam" id="PF03881">
    <property type="entry name" value="Fructosamin_kin"/>
    <property type="match status" value="1"/>
</dbReference>
<dbReference type="PANTHER" id="PTHR12149">
    <property type="entry name" value="FRUCTOSAMINE 3 KINASE-RELATED PROTEIN"/>
    <property type="match status" value="1"/>
</dbReference>
<accession>A0A1Y1W107</accession>
<gene>
    <name evidence="4" type="ORF">DL89DRAFT_54761</name>
</gene>
<keyword evidence="5" id="KW-1185">Reference proteome</keyword>
<dbReference type="GO" id="GO:0102193">
    <property type="term" value="F:protein-ribulosamine 3-kinase activity"/>
    <property type="evidence" value="ECO:0007669"/>
    <property type="project" value="UniProtKB-EC"/>
</dbReference>
<dbReference type="AlphaFoldDB" id="A0A1Y1W107"/>
<keyword evidence="3" id="KW-0808">Transferase</keyword>
<dbReference type="PANTHER" id="PTHR12149:SF8">
    <property type="entry name" value="PROTEIN-RIBULOSAMINE 3-KINASE"/>
    <property type="match status" value="1"/>
</dbReference>
<dbReference type="InterPro" id="IPR011009">
    <property type="entry name" value="Kinase-like_dom_sf"/>
</dbReference>
<dbReference type="EMBL" id="MCFD01000013">
    <property type="protein sequence ID" value="ORX67213.1"/>
    <property type="molecule type" value="Genomic_DNA"/>
</dbReference>
<evidence type="ECO:0000256" key="2">
    <source>
        <dbReference type="ARBA" id="ARBA00048655"/>
    </source>
</evidence>
<dbReference type="Gene3D" id="3.90.1200.10">
    <property type="match status" value="1"/>
</dbReference>
<protein>
    <recommendedName>
        <fullName evidence="1">protein-ribulosamine 3-kinase</fullName>
        <ecNumber evidence="1">2.7.1.172</ecNumber>
    </recommendedName>
</protein>
<dbReference type="InterPro" id="IPR016477">
    <property type="entry name" value="Fructo-/Ketosamine-3-kinase"/>
</dbReference>
<evidence type="ECO:0000256" key="1">
    <source>
        <dbReference type="ARBA" id="ARBA00011961"/>
    </source>
</evidence>
<proteinExistence type="inferred from homology"/>
<comment type="similarity">
    <text evidence="3">Belongs to the fructosamine kinase family.</text>
</comment>
<dbReference type="Proteomes" id="UP000193922">
    <property type="component" value="Unassembled WGS sequence"/>
</dbReference>